<name>A0A6A6R459_9PEZI</name>
<dbReference type="GO" id="GO:0006629">
    <property type="term" value="P:lipid metabolic process"/>
    <property type="evidence" value="ECO:0007669"/>
    <property type="project" value="InterPro"/>
</dbReference>
<dbReference type="OrthoDB" id="438440at2759"/>
<feature type="region of interest" description="Disordered" evidence="3">
    <location>
        <begin position="141"/>
        <end position="174"/>
    </location>
</feature>
<keyword evidence="1 4" id="KW-0732">Signal</keyword>
<dbReference type="PANTHER" id="PTHR46640">
    <property type="entry name" value="TRIACYLGLYCEROL LIPASE, PUTATIVE (AFU_ORTHOLOGUE AFUA_6G06510)-RELATED"/>
    <property type="match status" value="1"/>
</dbReference>
<proteinExistence type="predicted"/>
<evidence type="ECO:0000259" key="5">
    <source>
        <dbReference type="Pfam" id="PF01764"/>
    </source>
</evidence>
<dbReference type="Pfam" id="PF01764">
    <property type="entry name" value="Lipase_3"/>
    <property type="match status" value="1"/>
</dbReference>
<evidence type="ECO:0000256" key="3">
    <source>
        <dbReference type="SAM" id="MobiDB-lite"/>
    </source>
</evidence>
<dbReference type="EMBL" id="MU004184">
    <property type="protein sequence ID" value="KAF2499538.1"/>
    <property type="molecule type" value="Genomic_DNA"/>
</dbReference>
<reference evidence="6" key="1">
    <citation type="journal article" date="2020" name="Stud. Mycol.">
        <title>101 Dothideomycetes genomes: a test case for predicting lifestyles and emergence of pathogens.</title>
        <authorList>
            <person name="Haridas S."/>
            <person name="Albert R."/>
            <person name="Binder M."/>
            <person name="Bloem J."/>
            <person name="Labutti K."/>
            <person name="Salamov A."/>
            <person name="Andreopoulos B."/>
            <person name="Baker S."/>
            <person name="Barry K."/>
            <person name="Bills G."/>
            <person name="Bluhm B."/>
            <person name="Cannon C."/>
            <person name="Castanera R."/>
            <person name="Culley D."/>
            <person name="Daum C."/>
            <person name="Ezra D."/>
            <person name="Gonzalez J."/>
            <person name="Henrissat B."/>
            <person name="Kuo A."/>
            <person name="Liang C."/>
            <person name="Lipzen A."/>
            <person name="Lutzoni F."/>
            <person name="Magnuson J."/>
            <person name="Mondo S."/>
            <person name="Nolan M."/>
            <person name="Ohm R."/>
            <person name="Pangilinan J."/>
            <person name="Park H.-J."/>
            <person name="Ramirez L."/>
            <person name="Alfaro M."/>
            <person name="Sun H."/>
            <person name="Tritt A."/>
            <person name="Yoshinaga Y."/>
            <person name="Zwiers L.-H."/>
            <person name="Turgeon B."/>
            <person name="Goodwin S."/>
            <person name="Spatafora J."/>
            <person name="Crous P."/>
            <person name="Grigoriev I."/>
        </authorList>
    </citation>
    <scope>NUCLEOTIDE SEQUENCE</scope>
    <source>
        <strain evidence="6">CBS 269.34</strain>
    </source>
</reference>
<feature type="compositionally biased region" description="Acidic residues" evidence="3">
    <location>
        <begin position="145"/>
        <end position="156"/>
    </location>
</feature>
<dbReference type="GO" id="GO:0016787">
    <property type="term" value="F:hydrolase activity"/>
    <property type="evidence" value="ECO:0007669"/>
    <property type="project" value="UniProtKB-KW"/>
</dbReference>
<evidence type="ECO:0000256" key="4">
    <source>
        <dbReference type="SAM" id="SignalP"/>
    </source>
</evidence>
<dbReference type="Gene3D" id="3.40.50.1820">
    <property type="entry name" value="alpha/beta hydrolase"/>
    <property type="match status" value="1"/>
</dbReference>
<evidence type="ECO:0000256" key="2">
    <source>
        <dbReference type="ARBA" id="ARBA00022801"/>
    </source>
</evidence>
<dbReference type="CDD" id="cd00519">
    <property type="entry name" value="Lipase_3"/>
    <property type="match status" value="1"/>
</dbReference>
<gene>
    <name evidence="6" type="ORF">BU16DRAFT_275380</name>
</gene>
<dbReference type="InterPro" id="IPR051299">
    <property type="entry name" value="AB_hydrolase_lip/est"/>
</dbReference>
<sequence>MRSAAAMRSTILLLSAAAVALAVPAQPQTPLAQAASSNHSSISDHLFVELEELARVVDIAYCVGTAGLGIQKPFECASRCGEFKNFELVTTWNTGPLLSDSCGYIALSHPPSAPRILLAFRGTYSIANTIIDLSTIPQEYVPYPGDDDDDTEDSDFVDPKVRPDEDTPPPADPPKCTNCTVHTGFYTSWLHTRKEVLPHLTEAINNYPNYTLTLVGHSLGGAVAALAGLDFEARGWDPHVTTFGEPRVGNKEFMKYINNRFDVANVTPTQNDTTSKYRRVTHQGDPVPLLPLDEWGYKMHSEELFIKKWELPPTTEDIQHCNGDDDPACIAGDEAENPSWGVPARFKLWQLFFAHRDYFWRLGLCVPGGDPKDWYRKYPHLGGDVETPEL</sequence>
<dbReference type="AlphaFoldDB" id="A0A6A6R459"/>
<dbReference type="SUPFAM" id="SSF53474">
    <property type="entry name" value="alpha/beta-Hydrolases"/>
    <property type="match status" value="1"/>
</dbReference>
<evidence type="ECO:0000256" key="1">
    <source>
        <dbReference type="ARBA" id="ARBA00022729"/>
    </source>
</evidence>
<accession>A0A6A6R459</accession>
<feature type="chain" id="PRO_5025372667" evidence="4">
    <location>
        <begin position="23"/>
        <end position="390"/>
    </location>
</feature>
<keyword evidence="2" id="KW-0378">Hydrolase</keyword>
<keyword evidence="7" id="KW-1185">Reference proteome</keyword>
<dbReference type="Proteomes" id="UP000799750">
    <property type="component" value="Unassembled WGS sequence"/>
</dbReference>
<dbReference type="PANTHER" id="PTHR46640:SF1">
    <property type="entry name" value="FUNGAL LIPASE-LIKE DOMAIN-CONTAINING PROTEIN-RELATED"/>
    <property type="match status" value="1"/>
</dbReference>
<protein>
    <submittedName>
        <fullName evidence="6">Lipase</fullName>
    </submittedName>
</protein>
<feature type="domain" description="Fungal lipase-type" evidence="5">
    <location>
        <begin position="118"/>
        <end position="293"/>
    </location>
</feature>
<evidence type="ECO:0000313" key="6">
    <source>
        <dbReference type="EMBL" id="KAF2499538.1"/>
    </source>
</evidence>
<dbReference type="InterPro" id="IPR029058">
    <property type="entry name" value="AB_hydrolase_fold"/>
</dbReference>
<evidence type="ECO:0000313" key="7">
    <source>
        <dbReference type="Proteomes" id="UP000799750"/>
    </source>
</evidence>
<feature type="signal peptide" evidence="4">
    <location>
        <begin position="1"/>
        <end position="22"/>
    </location>
</feature>
<dbReference type="InterPro" id="IPR002921">
    <property type="entry name" value="Fungal_lipase-type"/>
</dbReference>
<organism evidence="6 7">
    <name type="scientific">Lophium mytilinum</name>
    <dbReference type="NCBI Taxonomy" id="390894"/>
    <lineage>
        <taxon>Eukaryota</taxon>
        <taxon>Fungi</taxon>
        <taxon>Dikarya</taxon>
        <taxon>Ascomycota</taxon>
        <taxon>Pezizomycotina</taxon>
        <taxon>Dothideomycetes</taxon>
        <taxon>Pleosporomycetidae</taxon>
        <taxon>Mytilinidiales</taxon>
        <taxon>Mytilinidiaceae</taxon>
        <taxon>Lophium</taxon>
    </lineage>
</organism>